<keyword evidence="1" id="KW-0808">Transferase</keyword>
<organism evidence="1 2">
    <name type="scientific">Bradyrhizobium erythrophlei</name>
    <dbReference type="NCBI Taxonomy" id="1437360"/>
    <lineage>
        <taxon>Bacteria</taxon>
        <taxon>Pseudomonadati</taxon>
        <taxon>Pseudomonadota</taxon>
        <taxon>Alphaproteobacteria</taxon>
        <taxon>Hyphomicrobiales</taxon>
        <taxon>Nitrobacteraceae</taxon>
        <taxon>Bradyrhizobium</taxon>
    </lineage>
</organism>
<keyword evidence="1" id="KW-0830">Ubiquinone</keyword>
<keyword evidence="1" id="KW-0489">Methyltransferase</keyword>
<dbReference type="Proteomes" id="UP000184096">
    <property type="component" value="Chromosome I"/>
</dbReference>
<dbReference type="OrthoDB" id="9816564at2"/>
<gene>
    <name evidence="1" type="ORF">SAMN05444170_1715</name>
</gene>
<dbReference type="GO" id="GO:0008168">
    <property type="term" value="F:methyltransferase activity"/>
    <property type="evidence" value="ECO:0007669"/>
    <property type="project" value="UniProtKB-KW"/>
</dbReference>
<proteinExistence type="predicted"/>
<dbReference type="GO" id="GO:0032259">
    <property type="term" value="P:methylation"/>
    <property type="evidence" value="ECO:0007669"/>
    <property type="project" value="UniProtKB-KW"/>
</dbReference>
<protein>
    <submittedName>
        <fullName evidence="1">2-polyprenyl-6-hydroxyphenyl methylase / 3-demethylubiquinone-9 3-methyltransferase</fullName>
    </submittedName>
</protein>
<dbReference type="Gene3D" id="3.40.50.150">
    <property type="entry name" value="Vaccinia Virus protein VP39"/>
    <property type="match status" value="1"/>
</dbReference>
<dbReference type="RefSeq" id="WP_072817506.1">
    <property type="nucleotide sequence ID" value="NZ_LT670849.1"/>
</dbReference>
<dbReference type="InterPro" id="IPR029063">
    <property type="entry name" value="SAM-dependent_MTases_sf"/>
</dbReference>
<name>A0A1M7TI09_9BRAD</name>
<keyword evidence="2" id="KW-1185">Reference proteome</keyword>
<evidence type="ECO:0000313" key="1">
    <source>
        <dbReference type="EMBL" id="SHN70382.1"/>
    </source>
</evidence>
<sequence>MGLQFSSAEFRLRAATTSPVACKICGGPSPLYGVADMNHPCQIGLKVPVPLSGVPIYYRRCAACGFLFTDAFDDWEISEFKAHIYNDDYIVFDPDYEDRRPRANAAAVINLWSAHGGNMRVADYGGGNDVFCAALRANGFKEAVTYDPMVPEHSHQPAGKFDLVTCFETLEHLPDPMAGIGKIAELVADPGAVFYSTLTQPQDFDQRGMSWWYVGPRNGHVSIFTRQALVAAWTKFGFKTAAFDDGTHLAFRTLPESWGLKA</sequence>
<dbReference type="SUPFAM" id="SSF53335">
    <property type="entry name" value="S-adenosyl-L-methionine-dependent methyltransferases"/>
    <property type="match status" value="1"/>
</dbReference>
<dbReference type="Pfam" id="PF13489">
    <property type="entry name" value="Methyltransf_23"/>
    <property type="match status" value="1"/>
</dbReference>
<accession>A0A1M7TI09</accession>
<reference evidence="2" key="1">
    <citation type="submission" date="2016-11" db="EMBL/GenBank/DDBJ databases">
        <authorList>
            <person name="Varghese N."/>
            <person name="Submissions S."/>
        </authorList>
    </citation>
    <scope>NUCLEOTIDE SEQUENCE [LARGE SCALE GENOMIC DNA]</scope>
    <source>
        <strain evidence="2">GAS401</strain>
    </source>
</reference>
<dbReference type="AlphaFoldDB" id="A0A1M7TI09"/>
<dbReference type="EMBL" id="LT670849">
    <property type="protein sequence ID" value="SHN70382.1"/>
    <property type="molecule type" value="Genomic_DNA"/>
</dbReference>
<evidence type="ECO:0000313" key="2">
    <source>
        <dbReference type="Proteomes" id="UP000184096"/>
    </source>
</evidence>